<evidence type="ECO:0000313" key="7">
    <source>
        <dbReference type="EMBL" id="QGZ28578.1"/>
    </source>
</evidence>
<name>A0A6I6LE75_STUST</name>
<keyword evidence="4" id="KW-0029">Amino-acid transport</keyword>
<dbReference type="GO" id="GO:0006865">
    <property type="term" value="P:amino acid transport"/>
    <property type="evidence" value="ECO:0007669"/>
    <property type="project" value="UniProtKB-KW"/>
</dbReference>
<evidence type="ECO:0000259" key="6">
    <source>
        <dbReference type="Pfam" id="PF13458"/>
    </source>
</evidence>
<feature type="domain" description="Leucine-binding protein" evidence="6">
    <location>
        <begin position="28"/>
        <end position="373"/>
    </location>
</feature>
<dbReference type="InterPro" id="IPR051010">
    <property type="entry name" value="BCAA_transport"/>
</dbReference>
<dbReference type="PRINTS" id="PR00337">
    <property type="entry name" value="LEUILEVALBP"/>
</dbReference>
<evidence type="ECO:0000256" key="2">
    <source>
        <dbReference type="ARBA" id="ARBA00022448"/>
    </source>
</evidence>
<evidence type="ECO:0000313" key="8">
    <source>
        <dbReference type="Proteomes" id="UP000438983"/>
    </source>
</evidence>
<dbReference type="CDD" id="cd06336">
    <property type="entry name" value="PBP1_ABC_ligand_binding-like"/>
    <property type="match status" value="1"/>
</dbReference>
<dbReference type="InterPro" id="IPR000709">
    <property type="entry name" value="Leu_Ile_Val-bd"/>
</dbReference>
<dbReference type="InterPro" id="IPR028081">
    <property type="entry name" value="Leu-bd"/>
</dbReference>
<accession>A0A6I6LE75</accession>
<evidence type="ECO:0000256" key="5">
    <source>
        <dbReference type="SAM" id="SignalP"/>
    </source>
</evidence>
<gene>
    <name evidence="7" type="ORF">GQA94_00330</name>
</gene>
<dbReference type="AlphaFoldDB" id="A0A6I6LE75"/>
<sequence length="383" mass="41090">MKTLKALGMAAFATLAAAQVGGAHAEQTLNIGFTGPLSGGAALYGENTLSGLRMAVEDVNEAGGIKVGDERYRVNLISLDDKYSPSQAATNAKRLVKESKTAAVFVPHTGGVFALQDFNVADDFLLMAYTSVPSVTQQGNPMTVRIPPEFTGYVDAFSDYALKHYGNKLGIAGATHEYAKIWTDMMTKAWEQKGGEIVASNPMDYNKSTDFYTGVSRVIASNPDVMFVGGASEPTGLVMQQARQMGFQGGFIVMDQAKLDEIALVTGGLDLLEDSIGVVPLSEYDSEIAKVFVDRYQKAHGKVPGSEAAYNYLAFHAMAKAMELAGSTEPQQVRAKMAEAIEQMDPKFNLYSIQGITEDGGFITPTTMAVVENGKIVRKQIGE</sequence>
<evidence type="ECO:0000256" key="4">
    <source>
        <dbReference type="ARBA" id="ARBA00022970"/>
    </source>
</evidence>
<feature type="chain" id="PRO_5026135202" evidence="5">
    <location>
        <begin position="26"/>
        <end position="383"/>
    </location>
</feature>
<dbReference type="OrthoDB" id="9786833at2"/>
<dbReference type="Proteomes" id="UP000438983">
    <property type="component" value="Chromosome"/>
</dbReference>
<evidence type="ECO:0000256" key="1">
    <source>
        <dbReference type="ARBA" id="ARBA00010062"/>
    </source>
</evidence>
<proteinExistence type="inferred from homology"/>
<dbReference type="RefSeq" id="WP_158186182.1">
    <property type="nucleotide sequence ID" value="NZ_CP046902.1"/>
</dbReference>
<feature type="signal peptide" evidence="5">
    <location>
        <begin position="1"/>
        <end position="25"/>
    </location>
</feature>
<keyword evidence="3 5" id="KW-0732">Signal</keyword>
<organism evidence="7 8">
    <name type="scientific">Stutzerimonas stutzeri</name>
    <name type="common">Pseudomonas stutzeri</name>
    <dbReference type="NCBI Taxonomy" id="316"/>
    <lineage>
        <taxon>Bacteria</taxon>
        <taxon>Pseudomonadati</taxon>
        <taxon>Pseudomonadota</taxon>
        <taxon>Gammaproteobacteria</taxon>
        <taxon>Pseudomonadales</taxon>
        <taxon>Pseudomonadaceae</taxon>
        <taxon>Stutzerimonas</taxon>
    </lineage>
</organism>
<dbReference type="EMBL" id="CP046902">
    <property type="protein sequence ID" value="QGZ28578.1"/>
    <property type="molecule type" value="Genomic_DNA"/>
</dbReference>
<dbReference type="Pfam" id="PF13458">
    <property type="entry name" value="Peripla_BP_6"/>
    <property type="match status" value="1"/>
</dbReference>
<evidence type="ECO:0000256" key="3">
    <source>
        <dbReference type="ARBA" id="ARBA00022729"/>
    </source>
</evidence>
<keyword evidence="2" id="KW-0813">Transport</keyword>
<dbReference type="Gene3D" id="3.40.50.2300">
    <property type="match status" value="2"/>
</dbReference>
<dbReference type="PANTHER" id="PTHR30483">
    <property type="entry name" value="LEUCINE-SPECIFIC-BINDING PROTEIN"/>
    <property type="match status" value="1"/>
</dbReference>
<dbReference type="PANTHER" id="PTHR30483:SF6">
    <property type="entry name" value="PERIPLASMIC BINDING PROTEIN OF ABC TRANSPORTER FOR NATURAL AMINO ACIDS"/>
    <property type="match status" value="1"/>
</dbReference>
<protein>
    <submittedName>
        <fullName evidence="7">ABC transporter substrate-binding protein</fullName>
    </submittedName>
</protein>
<dbReference type="InterPro" id="IPR028082">
    <property type="entry name" value="Peripla_BP_I"/>
</dbReference>
<comment type="similarity">
    <text evidence="1">Belongs to the leucine-binding protein family.</text>
</comment>
<dbReference type="SUPFAM" id="SSF53822">
    <property type="entry name" value="Periplasmic binding protein-like I"/>
    <property type="match status" value="1"/>
</dbReference>
<reference evidence="7 8" key="1">
    <citation type="submission" date="2019-12" db="EMBL/GenBank/DDBJ databases">
        <title>Complete genome sequence of Pseudomonas stutzeri.</title>
        <authorList>
            <person name="Lim S.R."/>
            <person name="Kim J.H."/>
        </authorList>
    </citation>
    <scope>NUCLEOTIDE SEQUENCE [LARGE SCALE GENOMIC DNA]</scope>
    <source>
        <strain evidence="7 8">PM101005</strain>
    </source>
</reference>